<dbReference type="GO" id="GO:0016787">
    <property type="term" value="F:hydrolase activity"/>
    <property type="evidence" value="ECO:0007669"/>
    <property type="project" value="InterPro"/>
</dbReference>
<accession>A0A2S7T9Y6</accession>
<dbReference type="PANTHER" id="PTHR46623">
    <property type="entry name" value="CARBOXYMETHYLENEBUTENOLIDASE-RELATED"/>
    <property type="match status" value="1"/>
</dbReference>
<dbReference type="EMBL" id="MQVX01000001">
    <property type="protein sequence ID" value="PQJ16750.1"/>
    <property type="molecule type" value="Genomic_DNA"/>
</dbReference>
<protein>
    <submittedName>
        <fullName evidence="2">Carboxymethylenebutenolidase</fullName>
    </submittedName>
</protein>
<reference evidence="3" key="1">
    <citation type="submission" date="2016-11" db="EMBL/GenBank/DDBJ databases">
        <title>Trade-off between light-utilization and light-protection in marine flavobacteria.</title>
        <authorList>
            <person name="Kumagai Y."/>
            <person name="Yoshizawa S."/>
            <person name="Kogure K."/>
        </authorList>
    </citation>
    <scope>NUCLEOTIDE SEQUENCE [LARGE SCALE GENOMIC DNA]</scope>
    <source>
        <strain evidence="3">SG-18</strain>
    </source>
</reference>
<comment type="caution">
    <text evidence="2">The sequence shown here is derived from an EMBL/GenBank/DDBJ whole genome shotgun (WGS) entry which is preliminary data.</text>
</comment>
<dbReference type="InterPro" id="IPR002925">
    <property type="entry name" value="Dienelactn_hydro"/>
</dbReference>
<dbReference type="SUPFAM" id="SSF53474">
    <property type="entry name" value="alpha/beta-Hydrolases"/>
    <property type="match status" value="1"/>
</dbReference>
<organism evidence="2 3">
    <name type="scientific">Aureicoccus marinus</name>
    <dbReference type="NCBI Taxonomy" id="754435"/>
    <lineage>
        <taxon>Bacteria</taxon>
        <taxon>Pseudomonadati</taxon>
        <taxon>Bacteroidota</taxon>
        <taxon>Flavobacteriia</taxon>
        <taxon>Flavobacteriales</taxon>
        <taxon>Flavobacteriaceae</taxon>
        <taxon>Aureicoccus</taxon>
    </lineage>
</organism>
<dbReference type="Gene3D" id="3.40.50.1820">
    <property type="entry name" value="alpha/beta hydrolase"/>
    <property type="match status" value="1"/>
</dbReference>
<evidence type="ECO:0000313" key="3">
    <source>
        <dbReference type="Proteomes" id="UP000239366"/>
    </source>
</evidence>
<keyword evidence="3" id="KW-1185">Reference proteome</keyword>
<feature type="domain" description="Dienelactone hydrolase" evidence="1">
    <location>
        <begin position="1"/>
        <end position="217"/>
    </location>
</feature>
<dbReference type="InterPro" id="IPR051049">
    <property type="entry name" value="Dienelactone_hydrolase-like"/>
</dbReference>
<proteinExistence type="predicted"/>
<name>A0A2S7T9Y6_9FLAO</name>
<dbReference type="Proteomes" id="UP000239366">
    <property type="component" value="Unassembled WGS sequence"/>
</dbReference>
<dbReference type="AlphaFoldDB" id="A0A2S7T9Y6"/>
<evidence type="ECO:0000259" key="1">
    <source>
        <dbReference type="Pfam" id="PF01738"/>
    </source>
</evidence>
<sequence>MKAFVAYPEVSEAADAVVVIHENRGLNDWARSFADELAQKGYLVIAPDLISNTVEGVEKTTDFTNTDLARQAIYDLDPDAVTADLNAVFEYIKEDPASTGTVSVAGFCWGGSNSFRFATNQTELKNTFVFYGTAPTNSEDLARINCPVYGFYGGNDNRVNSTLKTTQTQMDSLGHFFEPVIYEEATHAFMRKGAQTEEGPDKVAHDKAWERLLALLKA</sequence>
<dbReference type="InterPro" id="IPR029058">
    <property type="entry name" value="AB_hydrolase_fold"/>
</dbReference>
<dbReference type="Pfam" id="PF01738">
    <property type="entry name" value="DLH"/>
    <property type="match status" value="1"/>
</dbReference>
<gene>
    <name evidence="2" type="ORF">BST99_02610</name>
</gene>
<dbReference type="PANTHER" id="PTHR46623:SF6">
    <property type="entry name" value="ALPHA_BETA-HYDROLASES SUPERFAMILY PROTEIN"/>
    <property type="match status" value="1"/>
</dbReference>
<evidence type="ECO:0000313" key="2">
    <source>
        <dbReference type="EMBL" id="PQJ16750.1"/>
    </source>
</evidence>